<name>A0A836GK86_9TRYP</name>
<reference evidence="3" key="1">
    <citation type="journal article" date="2021" name="Microbiol. Resour. Announc.">
        <title>LGAAP: Leishmaniinae Genome Assembly and Annotation Pipeline.</title>
        <authorList>
            <person name="Almutairi H."/>
            <person name="Urbaniak M.D."/>
            <person name="Bates M.D."/>
            <person name="Jariyapan N."/>
            <person name="Kwakye-Nuako G."/>
            <person name="Thomaz-Soccol V."/>
            <person name="Al-Salem W.S."/>
            <person name="Dillon R.J."/>
            <person name="Bates P.A."/>
            <person name="Gatherer D."/>
        </authorList>
    </citation>
    <scope>NUCLEOTIDE SEQUENCE [LARGE SCALE GENOMIC DNA]</scope>
</reference>
<dbReference type="AlphaFoldDB" id="A0A836GK86"/>
<gene>
    <name evidence="2" type="ORF">LSCM1_04476</name>
</gene>
<sequence length="1050" mass="113931">MHFLVSFHTPCLRLIRRLCLPRRYIAATHAHIVGAVAGAVAASQRAASHALHAEVGYSRQGAQTETDVIAEATSVAAEDASAYSPASAAASSTAGTLIFPPSPTVAPLRPAWTVDQMYAILQRHEFLCGRIPLLCPASMSAGLTTSFLPTAVDNAAEDLDTAARDPHRASPRRGPGVSATAVREIQEVLDRLAQDPHRLRALNEKQRHRLVTAACRVGYAVGLHSRCCALYADTLLLGRCVSDGDRYGQPAAASGPSLPSKAALELAEVALPSVVLRDSCSIPDFIIDAAGQAADLTTLHLCLPQDAHASPTEASAVASSSLLTTLYVYAQCVRVLLSHGWGGCLASRAADVDRRTDTSGERVSRQSRDVGGPPADCLNGIAAGTRNASTCAAAVASPATALSHTTPGEASEQERWRYLALTALRRLRIDAVDAEDFLRTSLQRASYRYTDACGDWTAVHSSVYAQAFCYWLEEEEVAVSTPLACQRRPQYDGEVEGRAGEEHHCISTRAATSAKPTASAPVLLTVPALLMLLRTAVVARQHDIAEWATLWVDACLEEWARSSKVAAACRIAAPLPPIGNPSAQSLPQLDALLAWYLRYLQQSGQRRRAVSWLSSLRRRQATVPILASALATLSVAREAARLASDEVDADLAMWCLQLCLRDTAPALSPGHTDIFQCLCAYARCGLPNFDMVLQSLRKNGLLTPTPEEELFVRLLHARRSVYWRTEWERCVAPYIAEEEEGAQGQDGLETDSGDAEKAQGSPRATRWPPSRPVTLRTLERAPSREGAPTTSLVYGDEVEPLDGSWGGPASSSGSPHELSAHRPTPLSSVFSSRVIYQLLLILQEGEHPSFMSYYRALLLTFSERATPQDRAKWVVLALKWAIQLHGRARRADVVYIALEVEQLTRLQQRHTDATTASSLSLSPEVWHRLSRKWAMLYQQYPPALWRRAATTEMGSGGGTRRDAPPQQLLCIPSAAVLSTTPVLARFAKRRCLLPSSAISATELLRTSRRASAEATVTRCSQNDTTIAKWPSPGAADLESWMNYVGTVRRF</sequence>
<proteinExistence type="predicted"/>
<keyword evidence="3" id="KW-1185">Reference proteome</keyword>
<dbReference type="OrthoDB" id="249458at2759"/>
<protein>
    <submittedName>
        <fullName evidence="2">Uncharacterized protein</fullName>
    </submittedName>
</protein>
<evidence type="ECO:0000256" key="1">
    <source>
        <dbReference type="SAM" id="MobiDB-lite"/>
    </source>
</evidence>
<reference evidence="3" key="2">
    <citation type="journal article" date="2021" name="Sci. Data">
        <title>Chromosome-scale genome sequencing, assembly and annotation of six genomes from subfamily Leishmaniinae.</title>
        <authorList>
            <person name="Almutairi H."/>
            <person name="Urbaniak M.D."/>
            <person name="Bates M.D."/>
            <person name="Jariyapan N."/>
            <person name="Kwakye-Nuako G."/>
            <person name="Thomaz Soccol V."/>
            <person name="Al-Salem W.S."/>
            <person name="Dillon R.J."/>
            <person name="Bates P.A."/>
            <person name="Gatherer D."/>
        </authorList>
    </citation>
    <scope>NUCLEOTIDE SEQUENCE [LARGE SCALE GENOMIC DNA]</scope>
</reference>
<dbReference type="EMBL" id="JAFEUZ010000029">
    <property type="protein sequence ID" value="KAG5473844.1"/>
    <property type="molecule type" value="Genomic_DNA"/>
</dbReference>
<dbReference type="Proteomes" id="UP000673552">
    <property type="component" value="Unassembled WGS sequence"/>
</dbReference>
<organism evidence="2 3">
    <name type="scientific">Leishmania martiniquensis</name>
    <dbReference type="NCBI Taxonomy" id="1580590"/>
    <lineage>
        <taxon>Eukaryota</taxon>
        <taxon>Discoba</taxon>
        <taxon>Euglenozoa</taxon>
        <taxon>Kinetoplastea</taxon>
        <taxon>Metakinetoplastina</taxon>
        <taxon>Trypanosomatida</taxon>
        <taxon>Trypanosomatidae</taxon>
        <taxon>Leishmaniinae</taxon>
        <taxon>Leishmania</taxon>
    </lineage>
</organism>
<feature type="region of interest" description="Disordered" evidence="1">
    <location>
        <begin position="739"/>
        <end position="823"/>
    </location>
</feature>
<dbReference type="KEGG" id="lmat:92514495"/>
<dbReference type="RefSeq" id="XP_067177078.1">
    <property type="nucleotide sequence ID" value="XM_067321983.1"/>
</dbReference>
<evidence type="ECO:0000313" key="2">
    <source>
        <dbReference type="EMBL" id="KAG5473844.1"/>
    </source>
</evidence>
<comment type="caution">
    <text evidence="2">The sequence shown here is derived from an EMBL/GenBank/DDBJ whole genome shotgun (WGS) entry which is preliminary data.</text>
</comment>
<accession>A0A836GK86</accession>
<dbReference type="GeneID" id="92514495"/>
<evidence type="ECO:0000313" key="3">
    <source>
        <dbReference type="Proteomes" id="UP000673552"/>
    </source>
</evidence>